<reference evidence="3" key="1">
    <citation type="submission" date="2018-02" db="EMBL/GenBank/DDBJ databases">
        <authorList>
            <person name="Hornung B."/>
        </authorList>
    </citation>
    <scope>NUCLEOTIDE SEQUENCE [LARGE SCALE GENOMIC DNA]</scope>
</reference>
<dbReference type="PANTHER" id="PTHR43767">
    <property type="entry name" value="LONG-CHAIN-FATTY-ACID--COA LIGASE"/>
    <property type="match status" value="1"/>
</dbReference>
<dbReference type="InterPro" id="IPR045851">
    <property type="entry name" value="AMP-bd_C_sf"/>
</dbReference>
<dbReference type="Proteomes" id="UP000265962">
    <property type="component" value="Unassembled WGS sequence"/>
</dbReference>
<gene>
    <name evidence="2" type="ORF">PROPJV5_1348</name>
</gene>
<dbReference type="AlphaFoldDB" id="A0A375I2V5"/>
<proteinExistence type="predicted"/>
<dbReference type="InterPro" id="IPR042099">
    <property type="entry name" value="ANL_N_sf"/>
</dbReference>
<protein>
    <submittedName>
        <fullName evidence="2">AMP-binding enzyme</fullName>
    </submittedName>
</protein>
<dbReference type="InterPro" id="IPR050237">
    <property type="entry name" value="ATP-dep_AMP-bd_enzyme"/>
</dbReference>
<dbReference type="Gene3D" id="3.40.50.12780">
    <property type="entry name" value="N-terminal domain of ligase-like"/>
    <property type="match status" value="1"/>
</dbReference>
<dbReference type="GO" id="GO:0016878">
    <property type="term" value="F:acid-thiol ligase activity"/>
    <property type="evidence" value="ECO:0007669"/>
    <property type="project" value="UniProtKB-ARBA"/>
</dbReference>
<sequence length="525" mass="57691">MIQTQHTKRIEIPEIAIPDLLRATAARSPNSIAVIDRGYELTYKELNARVEKLAQAIRPLVSGERWKRIGLTWTPTLDGVITYYSVLRAGAIMVGLMPPKPAVELVRAVEETQPDFLILDETTREKISDLAQRFTTFNLVAVANELSDRLGQSLTRIRTSPASDDPAVLAFTSGTTGPSKCVRLTHKNVVANALMVASAHRMWGQSVIFVNMPIMNPLHLNAAISVGASFVIDPAWESGAIADRLERYQVTHFYGIPTLFGLLENDPSIDAEQLETVKYFSCGSKALAPQLSASLEQRFGIKVFQGYGQTETAYHSHVDDPDNPVHGSVGMNLPNTDTRVVDVVTRELLPVGSIGEIEIRGPQLMDCYMNRPDLEPFAKGGWFMTGDIGYLDADDHLFVIDRLVDIGYRNGTVISPSELERQFEAHPGVKEAGVILESSDTSSPLSVVAFVVLREAVASADKPALSSADFRYIDACDEIYLVDHIPRLPINGKIDRKTLLAHLPVVRSLNFAQTNIISITSLCGK</sequence>
<evidence type="ECO:0000313" key="2">
    <source>
        <dbReference type="EMBL" id="SPF68353.1"/>
    </source>
</evidence>
<dbReference type="InterPro" id="IPR000873">
    <property type="entry name" value="AMP-dep_synth/lig_dom"/>
</dbReference>
<dbReference type="OrthoDB" id="9803968at2"/>
<dbReference type="InterPro" id="IPR020845">
    <property type="entry name" value="AMP-binding_CS"/>
</dbReference>
<keyword evidence="3" id="KW-1185">Reference proteome</keyword>
<evidence type="ECO:0000313" key="3">
    <source>
        <dbReference type="Proteomes" id="UP000265962"/>
    </source>
</evidence>
<dbReference type="Gene3D" id="3.30.300.30">
    <property type="match status" value="1"/>
</dbReference>
<accession>A0A375I2V5</accession>
<dbReference type="PANTHER" id="PTHR43767:SF1">
    <property type="entry name" value="NONRIBOSOMAL PEPTIDE SYNTHASE PES1 (EUROFUNG)-RELATED"/>
    <property type="match status" value="1"/>
</dbReference>
<name>A0A375I2V5_9ACTN</name>
<feature type="domain" description="AMP-dependent synthetase/ligase" evidence="1">
    <location>
        <begin position="22"/>
        <end position="368"/>
    </location>
</feature>
<dbReference type="EMBL" id="OMOH01000004">
    <property type="protein sequence ID" value="SPF68353.1"/>
    <property type="molecule type" value="Genomic_DNA"/>
</dbReference>
<dbReference type="RefSeq" id="WP_119715510.1">
    <property type="nucleotide sequence ID" value="NZ_OMOH01000004.1"/>
</dbReference>
<dbReference type="Pfam" id="PF00501">
    <property type="entry name" value="AMP-binding"/>
    <property type="match status" value="1"/>
</dbReference>
<dbReference type="SUPFAM" id="SSF56801">
    <property type="entry name" value="Acetyl-CoA synthetase-like"/>
    <property type="match status" value="1"/>
</dbReference>
<evidence type="ECO:0000259" key="1">
    <source>
        <dbReference type="Pfam" id="PF00501"/>
    </source>
</evidence>
<organism evidence="2 3">
    <name type="scientific">Propionibacterium ruminifibrarum</name>
    <dbReference type="NCBI Taxonomy" id="1962131"/>
    <lineage>
        <taxon>Bacteria</taxon>
        <taxon>Bacillati</taxon>
        <taxon>Actinomycetota</taxon>
        <taxon>Actinomycetes</taxon>
        <taxon>Propionibacteriales</taxon>
        <taxon>Propionibacteriaceae</taxon>
        <taxon>Propionibacterium</taxon>
    </lineage>
</organism>
<dbReference type="PROSITE" id="PS00455">
    <property type="entry name" value="AMP_BINDING"/>
    <property type="match status" value="1"/>
</dbReference>